<sequence length="54" mass="6076">LDEFVNKFTTLFISGQVQLEILNNICHMDIIFTSANYSVLEHIGRSESTTKASV</sequence>
<protein>
    <submittedName>
        <fullName evidence="1">Uncharacterized protein</fullName>
    </submittedName>
</protein>
<gene>
    <name evidence="1" type="primary">ORF11471</name>
</gene>
<dbReference type="AlphaFoldDB" id="A0A0B6Y3L6"/>
<name>A0A0B6Y3L6_9EUPU</name>
<dbReference type="EMBL" id="HACG01003838">
    <property type="protein sequence ID" value="CEK50703.1"/>
    <property type="molecule type" value="Transcribed_RNA"/>
</dbReference>
<organism evidence="1">
    <name type="scientific">Arion vulgaris</name>
    <dbReference type="NCBI Taxonomy" id="1028688"/>
    <lineage>
        <taxon>Eukaryota</taxon>
        <taxon>Metazoa</taxon>
        <taxon>Spiralia</taxon>
        <taxon>Lophotrochozoa</taxon>
        <taxon>Mollusca</taxon>
        <taxon>Gastropoda</taxon>
        <taxon>Heterobranchia</taxon>
        <taxon>Euthyneura</taxon>
        <taxon>Panpulmonata</taxon>
        <taxon>Eupulmonata</taxon>
        <taxon>Stylommatophora</taxon>
        <taxon>Helicina</taxon>
        <taxon>Arionoidea</taxon>
        <taxon>Arionidae</taxon>
        <taxon>Arion</taxon>
    </lineage>
</organism>
<evidence type="ECO:0000313" key="1">
    <source>
        <dbReference type="EMBL" id="CEK50703.1"/>
    </source>
</evidence>
<feature type="non-terminal residue" evidence="1">
    <location>
        <position position="1"/>
    </location>
</feature>
<proteinExistence type="predicted"/>
<reference evidence="1" key="1">
    <citation type="submission" date="2014-12" db="EMBL/GenBank/DDBJ databases">
        <title>Insight into the proteome of Arion vulgaris.</title>
        <authorList>
            <person name="Aradska J."/>
            <person name="Bulat T."/>
            <person name="Smidak R."/>
            <person name="Sarate P."/>
            <person name="Gangsoo J."/>
            <person name="Sialana F."/>
            <person name="Bilban M."/>
            <person name="Lubec G."/>
        </authorList>
    </citation>
    <scope>NUCLEOTIDE SEQUENCE</scope>
    <source>
        <tissue evidence="1">Skin</tissue>
    </source>
</reference>
<accession>A0A0B6Y3L6</accession>